<keyword evidence="2" id="KW-1185">Reference proteome</keyword>
<dbReference type="KEGG" id="lins:G7067_02620"/>
<organism evidence="1 2">
    <name type="scientific">Leucobacter insecticola</name>
    <dbReference type="NCBI Taxonomy" id="2714934"/>
    <lineage>
        <taxon>Bacteria</taxon>
        <taxon>Bacillati</taxon>
        <taxon>Actinomycetota</taxon>
        <taxon>Actinomycetes</taxon>
        <taxon>Micrococcales</taxon>
        <taxon>Microbacteriaceae</taxon>
        <taxon>Leucobacter</taxon>
    </lineage>
</organism>
<proteinExistence type="predicted"/>
<dbReference type="AlphaFoldDB" id="A0A6G8FHN9"/>
<gene>
    <name evidence="1" type="ORF">G7067_02620</name>
</gene>
<protein>
    <submittedName>
        <fullName evidence="1">Uncharacterized protein</fullName>
    </submittedName>
</protein>
<dbReference type="RefSeq" id="WP_166321751.1">
    <property type="nucleotide sequence ID" value="NZ_CP049934.1"/>
</dbReference>
<reference evidence="1 2" key="1">
    <citation type="submission" date="2020-03" db="EMBL/GenBank/DDBJ databases">
        <title>Leucobacter sp. nov., isolated from beetles.</title>
        <authorList>
            <person name="Hyun D.-W."/>
            <person name="Bae J.-W."/>
        </authorList>
    </citation>
    <scope>NUCLEOTIDE SEQUENCE [LARGE SCALE GENOMIC DNA]</scope>
    <source>
        <strain evidence="1 2">HDW9B</strain>
    </source>
</reference>
<evidence type="ECO:0000313" key="2">
    <source>
        <dbReference type="Proteomes" id="UP000501387"/>
    </source>
</evidence>
<accession>A0A6G8FHN9</accession>
<sequence length="94" mass="10383">MLKTLSSGHVRQILRPATELSTALMLRYRRAGPRTTPTVVIPGGPGPASILPYRGLLLRQLPRLRIWARRPDRVAGMLLESALQSTADLASERD</sequence>
<dbReference type="Proteomes" id="UP000501387">
    <property type="component" value="Chromosome"/>
</dbReference>
<dbReference type="EMBL" id="CP049934">
    <property type="protein sequence ID" value="QIM15552.1"/>
    <property type="molecule type" value="Genomic_DNA"/>
</dbReference>
<evidence type="ECO:0000313" key="1">
    <source>
        <dbReference type="EMBL" id="QIM15552.1"/>
    </source>
</evidence>
<name>A0A6G8FHN9_9MICO</name>